<keyword evidence="1" id="KW-0812">Transmembrane</keyword>
<dbReference type="InterPro" id="IPR026268">
    <property type="entry name" value="RseC"/>
</dbReference>
<dbReference type="EMBL" id="CP033169">
    <property type="protein sequence ID" value="AYO30741.1"/>
    <property type="molecule type" value="Genomic_DNA"/>
</dbReference>
<dbReference type="PANTHER" id="PTHR35867:SF1">
    <property type="entry name" value="PROTEIN RSEC"/>
    <property type="match status" value="1"/>
</dbReference>
<gene>
    <name evidence="2" type="ORF">D2962_09030</name>
</gene>
<dbReference type="RefSeq" id="WP_120765582.1">
    <property type="nucleotide sequence ID" value="NZ_CP033169.1"/>
</dbReference>
<keyword evidence="1" id="KW-0472">Membrane</keyword>
<evidence type="ECO:0000313" key="3">
    <source>
        <dbReference type="Proteomes" id="UP000280960"/>
    </source>
</evidence>
<feature type="transmembrane region" description="Helical" evidence="1">
    <location>
        <begin position="70"/>
        <end position="89"/>
    </location>
</feature>
<dbReference type="InterPro" id="IPR007359">
    <property type="entry name" value="SigmaE_reg_RseC_MucC"/>
</dbReference>
<evidence type="ECO:0000256" key="1">
    <source>
        <dbReference type="SAM" id="Phobius"/>
    </source>
</evidence>
<dbReference type="PIRSF" id="PIRSF004923">
    <property type="entry name" value="RseC"/>
    <property type="match status" value="1"/>
</dbReference>
<dbReference type="PANTHER" id="PTHR35867">
    <property type="entry name" value="PROTEIN RSEC"/>
    <property type="match status" value="1"/>
</dbReference>
<accession>A0A3G2R5R8</accession>
<dbReference type="Pfam" id="PF04246">
    <property type="entry name" value="RseC_MucC"/>
    <property type="match status" value="1"/>
</dbReference>
<dbReference type="Proteomes" id="UP000280960">
    <property type="component" value="Chromosome"/>
</dbReference>
<keyword evidence="3" id="KW-1185">Reference proteome</keyword>
<protein>
    <submittedName>
        <fullName evidence="2">Sigma E positive regulator RseC/MucC</fullName>
    </submittedName>
</protein>
<feature type="transmembrane region" description="Helical" evidence="1">
    <location>
        <begin position="101"/>
        <end position="121"/>
    </location>
</feature>
<dbReference type="KEGG" id="bacg:D2962_09030"/>
<proteinExistence type="predicted"/>
<organism evidence="2 3">
    <name type="scientific">Biomaibacter acetigenes</name>
    <dbReference type="NCBI Taxonomy" id="2316383"/>
    <lineage>
        <taxon>Bacteria</taxon>
        <taxon>Bacillati</taxon>
        <taxon>Bacillota</taxon>
        <taxon>Clostridia</taxon>
        <taxon>Thermosediminibacterales</taxon>
        <taxon>Tepidanaerobacteraceae</taxon>
        <taxon>Biomaibacter</taxon>
    </lineage>
</organism>
<name>A0A3G2R5R8_9FIRM</name>
<reference evidence="2 3" key="1">
    <citation type="submission" date="2018-10" db="EMBL/GenBank/DDBJ databases">
        <authorList>
            <person name="Zhang X."/>
        </authorList>
    </citation>
    <scope>NUCLEOTIDE SEQUENCE [LARGE SCALE GENOMIC DNA]</scope>
    <source>
        <strain evidence="2 3">SK-G1</strain>
    </source>
</reference>
<sequence length="141" mass="15531">MREKALVVENKGNDAKVEILRSSACDHCRACSVGTEKKPLFVWAKNPLKARVGQLVEVEMQASTMLSATLIVYVIPLVAFIAGIGLGYSGAGFFHIKSTELFSLLIGLIFMGLSFLGIHFYSQNAEKTKKYFSNIVNILEQ</sequence>
<evidence type="ECO:0000313" key="2">
    <source>
        <dbReference type="EMBL" id="AYO30741.1"/>
    </source>
</evidence>
<keyword evidence="1" id="KW-1133">Transmembrane helix</keyword>
<dbReference type="AlphaFoldDB" id="A0A3G2R5R8"/>